<reference evidence="1" key="2">
    <citation type="journal article" date="2015" name="Data Brief">
        <title>Shoot transcriptome of the giant reed, Arundo donax.</title>
        <authorList>
            <person name="Barrero R.A."/>
            <person name="Guerrero F.D."/>
            <person name="Moolhuijzen P."/>
            <person name="Goolsby J.A."/>
            <person name="Tidwell J."/>
            <person name="Bellgard S.E."/>
            <person name="Bellgard M.I."/>
        </authorList>
    </citation>
    <scope>NUCLEOTIDE SEQUENCE</scope>
    <source>
        <tissue evidence="1">Shoot tissue taken approximately 20 cm above the soil surface</tissue>
    </source>
</reference>
<name>A0A0A9BT87_ARUDO</name>
<reference evidence="1" key="1">
    <citation type="submission" date="2014-09" db="EMBL/GenBank/DDBJ databases">
        <authorList>
            <person name="Magalhaes I.L.F."/>
            <person name="Oliveira U."/>
            <person name="Santos F.R."/>
            <person name="Vidigal T.H.D.A."/>
            <person name="Brescovit A.D."/>
            <person name="Santos A.J."/>
        </authorList>
    </citation>
    <scope>NUCLEOTIDE SEQUENCE</scope>
    <source>
        <tissue evidence="1">Shoot tissue taken approximately 20 cm above the soil surface</tissue>
    </source>
</reference>
<dbReference type="EMBL" id="GBRH01235418">
    <property type="protein sequence ID" value="JAD62477.1"/>
    <property type="molecule type" value="Transcribed_RNA"/>
</dbReference>
<evidence type="ECO:0000313" key="1">
    <source>
        <dbReference type="EMBL" id="JAD62477.1"/>
    </source>
</evidence>
<proteinExistence type="predicted"/>
<organism evidence="1">
    <name type="scientific">Arundo donax</name>
    <name type="common">Giant reed</name>
    <name type="synonym">Donax arundinaceus</name>
    <dbReference type="NCBI Taxonomy" id="35708"/>
    <lineage>
        <taxon>Eukaryota</taxon>
        <taxon>Viridiplantae</taxon>
        <taxon>Streptophyta</taxon>
        <taxon>Embryophyta</taxon>
        <taxon>Tracheophyta</taxon>
        <taxon>Spermatophyta</taxon>
        <taxon>Magnoliopsida</taxon>
        <taxon>Liliopsida</taxon>
        <taxon>Poales</taxon>
        <taxon>Poaceae</taxon>
        <taxon>PACMAD clade</taxon>
        <taxon>Arundinoideae</taxon>
        <taxon>Arundineae</taxon>
        <taxon>Arundo</taxon>
    </lineage>
</organism>
<dbReference type="AlphaFoldDB" id="A0A0A9BT87"/>
<accession>A0A0A9BT87</accession>
<protein>
    <submittedName>
        <fullName evidence="1">Uncharacterized protein</fullName>
    </submittedName>
</protein>
<sequence>MARNGCIHNITMYNHSIQLVNRGIVIRCTHVARQIQVLLEPYDFVDLAKLTRLISFQCNSKDIWSF</sequence>